<dbReference type="InterPro" id="IPR000182">
    <property type="entry name" value="GNAT_dom"/>
</dbReference>
<dbReference type="Proteomes" id="UP001430193">
    <property type="component" value="Unassembled WGS sequence"/>
</dbReference>
<dbReference type="Gene3D" id="3.40.630.30">
    <property type="match status" value="1"/>
</dbReference>
<dbReference type="EMBL" id="JADIKF010000040">
    <property type="protein sequence ID" value="MBM7131180.1"/>
    <property type="molecule type" value="Genomic_DNA"/>
</dbReference>
<gene>
    <name evidence="2" type="ORF">ISS99_16765</name>
</gene>
<feature type="domain" description="N-acetyltransferase" evidence="1">
    <location>
        <begin position="17"/>
        <end position="184"/>
    </location>
</feature>
<evidence type="ECO:0000259" key="1">
    <source>
        <dbReference type="PROSITE" id="PS51186"/>
    </source>
</evidence>
<dbReference type="Pfam" id="PF13302">
    <property type="entry name" value="Acetyltransf_3"/>
    <property type="match status" value="1"/>
</dbReference>
<proteinExistence type="predicted"/>
<organism evidence="2 3">
    <name type="scientific">Dyella mobilis</name>
    <dbReference type="NCBI Taxonomy" id="1849582"/>
    <lineage>
        <taxon>Bacteria</taxon>
        <taxon>Pseudomonadati</taxon>
        <taxon>Pseudomonadota</taxon>
        <taxon>Gammaproteobacteria</taxon>
        <taxon>Lysobacterales</taxon>
        <taxon>Rhodanobacteraceae</taxon>
        <taxon>Dyella</taxon>
    </lineage>
</organism>
<dbReference type="PROSITE" id="PS51186">
    <property type="entry name" value="GNAT"/>
    <property type="match status" value="1"/>
</dbReference>
<dbReference type="PANTHER" id="PTHR43441">
    <property type="entry name" value="RIBOSOMAL-PROTEIN-SERINE ACETYLTRANSFERASE"/>
    <property type="match status" value="1"/>
</dbReference>
<comment type="caution">
    <text evidence="2">The sequence shown here is derived from an EMBL/GenBank/DDBJ whole genome shotgun (WGS) entry which is preliminary data.</text>
</comment>
<dbReference type="InterPro" id="IPR051908">
    <property type="entry name" value="Ribosomal_N-acetyltransferase"/>
</dbReference>
<reference evidence="2" key="1">
    <citation type="submission" date="2020-10" db="EMBL/GenBank/DDBJ databases">
        <title>Phylogeny of dyella-like bacteria.</title>
        <authorList>
            <person name="Fu J."/>
        </authorList>
    </citation>
    <scope>NUCLEOTIDE SEQUENCE</scope>
    <source>
        <strain evidence="2">DHON07</strain>
    </source>
</reference>
<dbReference type="PANTHER" id="PTHR43441:SF10">
    <property type="entry name" value="ACETYLTRANSFERASE"/>
    <property type="match status" value="1"/>
</dbReference>
<evidence type="ECO:0000313" key="3">
    <source>
        <dbReference type="Proteomes" id="UP001430193"/>
    </source>
</evidence>
<sequence>MPLTHRSESKHLDAPPLSLRPWHDDDVPALHEAVRESLDSLGRWLSWCTAGYDLDAARARVTHCVQSWETGERYAFAVFDARHRLVGGVGLNQIDERDLRANLGYWIRSSATGNGYAARAGRAAAAFGFETLALRRIEIVAAVNNLASQRCAELIGARREGIARQRICTQGLSHDAVIYGLIPSDLAG</sequence>
<protein>
    <submittedName>
        <fullName evidence="2">GNAT family N-acetyltransferase</fullName>
    </submittedName>
</protein>
<keyword evidence="3" id="KW-1185">Reference proteome</keyword>
<dbReference type="SUPFAM" id="SSF55729">
    <property type="entry name" value="Acyl-CoA N-acyltransferases (Nat)"/>
    <property type="match status" value="1"/>
</dbReference>
<dbReference type="RefSeq" id="WP_204632778.1">
    <property type="nucleotide sequence ID" value="NZ_BSOC01000005.1"/>
</dbReference>
<dbReference type="InterPro" id="IPR016181">
    <property type="entry name" value="Acyl_CoA_acyltransferase"/>
</dbReference>
<evidence type="ECO:0000313" key="2">
    <source>
        <dbReference type="EMBL" id="MBM7131180.1"/>
    </source>
</evidence>
<name>A0ABS2KJH7_9GAMM</name>
<accession>A0ABS2KJH7</accession>